<feature type="region of interest" description="Disordered" evidence="1">
    <location>
        <begin position="89"/>
        <end position="109"/>
    </location>
</feature>
<evidence type="ECO:0000256" key="2">
    <source>
        <dbReference type="SAM" id="Phobius"/>
    </source>
</evidence>
<evidence type="ECO:0000256" key="1">
    <source>
        <dbReference type="SAM" id="MobiDB-lite"/>
    </source>
</evidence>
<dbReference type="EMBL" id="LUTY01001326">
    <property type="protein sequence ID" value="OAD21877.1"/>
    <property type="molecule type" value="Genomic_DNA"/>
</dbReference>
<evidence type="ECO:0000313" key="3">
    <source>
        <dbReference type="EMBL" id="OAD21877.1"/>
    </source>
</evidence>
<comment type="caution">
    <text evidence="3">The sequence shown here is derived from an EMBL/GenBank/DDBJ whole genome shotgun (WGS) entry which is preliminary data.</text>
</comment>
<evidence type="ECO:0000313" key="4">
    <source>
        <dbReference type="Proteomes" id="UP000076962"/>
    </source>
</evidence>
<proteinExistence type="predicted"/>
<feature type="transmembrane region" description="Helical" evidence="2">
    <location>
        <begin position="66"/>
        <end position="83"/>
    </location>
</feature>
<gene>
    <name evidence="3" type="ORF">THIOM_002345</name>
</gene>
<sequence>MLWHYEACQEHGWKQKALGTLNQLSQIPNWIWQKIGEWKLKLNKSVGAILYGCPFLRGKFMTFKEILLAVLIPLILGIVIVHYQKYIDSSDSSTSNTSTTPPIEENPIEANISVPPPERILPDNLVTQLKGLQNPNASFGVVLWFNQPGQTRFRHPEIVTINYEVNGLEEVGYLTLLNVSPAGKISMILSEKVQNSKYFKKVNRITLTETGEEYFKAIVTTEPIEWKTFIAAAFINYFSTRPSEPKL</sequence>
<name>A0A176S1Q8_9GAMM</name>
<keyword evidence="2" id="KW-1133">Transmembrane helix</keyword>
<feature type="compositionally biased region" description="Low complexity" evidence="1">
    <location>
        <begin position="89"/>
        <end position="100"/>
    </location>
</feature>
<keyword evidence="2" id="KW-0472">Membrane</keyword>
<organism evidence="3 4">
    <name type="scientific">Candidatus Thiomargarita nelsonii</name>
    <dbReference type="NCBI Taxonomy" id="1003181"/>
    <lineage>
        <taxon>Bacteria</taxon>
        <taxon>Pseudomonadati</taxon>
        <taxon>Pseudomonadota</taxon>
        <taxon>Gammaproteobacteria</taxon>
        <taxon>Thiotrichales</taxon>
        <taxon>Thiotrichaceae</taxon>
        <taxon>Thiomargarita</taxon>
    </lineage>
</organism>
<dbReference type="Proteomes" id="UP000076962">
    <property type="component" value="Unassembled WGS sequence"/>
</dbReference>
<keyword evidence="4" id="KW-1185">Reference proteome</keyword>
<keyword evidence="2" id="KW-0812">Transmembrane</keyword>
<dbReference type="AlphaFoldDB" id="A0A176S1Q8"/>
<accession>A0A176S1Q8</accession>
<reference evidence="3 4" key="1">
    <citation type="submission" date="2016-05" db="EMBL/GenBank/DDBJ databases">
        <title>Single-cell genome of chain-forming Candidatus Thiomargarita nelsonii and comparison to other large sulfur-oxidizing bacteria.</title>
        <authorList>
            <person name="Winkel M."/>
            <person name="Salman V."/>
            <person name="Woyke T."/>
            <person name="Schulz-Vogt H."/>
            <person name="Richter M."/>
            <person name="Flood B."/>
            <person name="Bailey J."/>
            <person name="Amann R."/>
            <person name="Mussmann M."/>
        </authorList>
    </citation>
    <scope>NUCLEOTIDE SEQUENCE [LARGE SCALE GENOMIC DNA]</scope>
    <source>
        <strain evidence="3 4">THI036</strain>
    </source>
</reference>
<protein>
    <submittedName>
        <fullName evidence="3">Uncharacterized protein</fullName>
    </submittedName>
</protein>